<comment type="catalytic activity">
    <reaction evidence="1">
        <text>L-threonyl-[protein] + ATP = 3-O-(5'-adenylyl)-L-threonyl-[protein] + diphosphate</text>
        <dbReference type="Rhea" id="RHEA:54292"/>
        <dbReference type="Rhea" id="RHEA-COMP:11060"/>
        <dbReference type="Rhea" id="RHEA-COMP:13847"/>
        <dbReference type="ChEBI" id="CHEBI:30013"/>
        <dbReference type="ChEBI" id="CHEBI:30616"/>
        <dbReference type="ChEBI" id="CHEBI:33019"/>
        <dbReference type="ChEBI" id="CHEBI:138113"/>
        <dbReference type="EC" id="2.7.7.108"/>
    </reaction>
</comment>
<comment type="caution">
    <text evidence="7">The sequence shown here is derived from an EMBL/GenBank/DDBJ whole genome shotgun (WGS) entry which is preliminary data.</text>
</comment>
<comment type="subunit">
    <text evidence="1">Homodimer.</text>
</comment>
<dbReference type="InterPro" id="IPR003812">
    <property type="entry name" value="Fido"/>
</dbReference>
<dbReference type="InterPro" id="IPR036597">
    <property type="entry name" value="Fido-like_dom_sf"/>
</dbReference>
<dbReference type="PIRSF" id="PIRSF038925">
    <property type="entry name" value="AMP-prot_trans"/>
    <property type="match status" value="1"/>
</dbReference>
<evidence type="ECO:0000256" key="2">
    <source>
        <dbReference type="PIRSR" id="PIRSR038925-1"/>
    </source>
</evidence>
<feature type="active site" evidence="3">
    <location>
        <position position="212"/>
    </location>
</feature>
<comment type="catalytic activity">
    <reaction evidence="1">
        <text>L-tyrosyl-[protein] + ATP = O-(5'-adenylyl)-L-tyrosyl-[protein] + diphosphate</text>
        <dbReference type="Rhea" id="RHEA:54288"/>
        <dbReference type="Rhea" id="RHEA-COMP:10136"/>
        <dbReference type="Rhea" id="RHEA-COMP:13846"/>
        <dbReference type="ChEBI" id="CHEBI:30616"/>
        <dbReference type="ChEBI" id="CHEBI:33019"/>
        <dbReference type="ChEBI" id="CHEBI:46858"/>
        <dbReference type="ChEBI" id="CHEBI:83624"/>
        <dbReference type="EC" id="2.7.7.108"/>
    </reaction>
</comment>
<accession>A0A1J5U9G9</accession>
<evidence type="ECO:0000256" key="4">
    <source>
        <dbReference type="PIRSR" id="PIRSR640198-2"/>
    </source>
</evidence>
<dbReference type="RefSeq" id="WP_071563458.1">
    <property type="nucleotide sequence ID" value="NZ_CAESAQ020000017.1"/>
</dbReference>
<dbReference type="EMBL" id="MIQH01000321">
    <property type="protein sequence ID" value="OIR25486.1"/>
    <property type="molecule type" value="Genomic_DNA"/>
</dbReference>
<dbReference type="GO" id="GO:0042803">
    <property type="term" value="F:protein homodimerization activity"/>
    <property type="evidence" value="ECO:0007669"/>
    <property type="project" value="UniProtKB-UniRule"/>
</dbReference>
<evidence type="ECO:0000256" key="1">
    <source>
        <dbReference type="PIRNR" id="PIRNR038925"/>
    </source>
</evidence>
<protein>
    <recommendedName>
        <fullName evidence="1">Protein adenylyltransferase</fullName>
        <ecNumber evidence="1">2.7.7.108</ecNumber>
    </recommendedName>
    <alternativeName>
        <fullName evidence="1">AMPylator</fullName>
    </alternativeName>
</protein>
<dbReference type="SUPFAM" id="SSF140931">
    <property type="entry name" value="Fic-like"/>
    <property type="match status" value="1"/>
</dbReference>
<dbReference type="Pfam" id="PF02661">
    <property type="entry name" value="Fic"/>
    <property type="match status" value="1"/>
</dbReference>
<dbReference type="GO" id="GO:0070733">
    <property type="term" value="F:AMPylase activity"/>
    <property type="evidence" value="ECO:0007669"/>
    <property type="project" value="UniProtKB-UniRule"/>
</dbReference>
<reference evidence="7" key="2">
    <citation type="journal article" date="2017" name="Stand. Genomic Sci.">
        <title>Genome sequence of the sulfur-oxidizing Bathymodiolus thermophilus gill endosymbiont.</title>
        <authorList>
            <person name="Ponnudurai R."/>
            <person name="Sayavedra L."/>
            <person name="Kleiner M."/>
            <person name="Heiden S.E."/>
            <person name="Thurmer A."/>
            <person name="Felbeck H."/>
            <person name="Schluter R."/>
            <person name="Sievert S.M."/>
            <person name="Daniel R."/>
            <person name="Schweder T."/>
            <person name="Markert S."/>
        </authorList>
    </citation>
    <scope>NUCLEOTIDE SEQUENCE</scope>
    <source>
        <strain evidence="7">BAT/CrabSpa'14</strain>
    </source>
</reference>
<evidence type="ECO:0000313" key="9">
    <source>
        <dbReference type="Proteomes" id="UP000643672"/>
    </source>
</evidence>
<feature type="binding site" evidence="2">
    <location>
        <position position="212"/>
    </location>
    <ligand>
        <name>ATP</name>
        <dbReference type="ChEBI" id="CHEBI:30616"/>
    </ligand>
</feature>
<keyword evidence="1 2" id="KW-0067">ATP-binding</keyword>
<name>A0A1J5U9G9_9GAMM</name>
<evidence type="ECO:0000313" key="8">
    <source>
        <dbReference type="Proteomes" id="UP000182798"/>
    </source>
</evidence>
<reference evidence="8" key="1">
    <citation type="submission" date="2016-09" db="EMBL/GenBank/DDBJ databases">
        <title>Genome Sequence of Bathymodiolus thermophilus sulfur-oxidizing gill endosymbiont.</title>
        <authorList>
            <person name="Ponnudurai R."/>
            <person name="Kleiner M."/>
            <person name="Sayavedra L."/>
            <person name="Thuermer A."/>
            <person name="Felbeck H."/>
            <person name="Schlueter R."/>
            <person name="Schweder T."/>
            <person name="Markert S."/>
        </authorList>
    </citation>
    <scope>NUCLEOTIDE SEQUENCE [LARGE SCALE GENOMIC DNA]</scope>
    <source>
        <strain evidence="8">BAT/CrabSpa'14</strain>
    </source>
</reference>
<reference evidence="6 9" key="3">
    <citation type="submission" date="2020-05" db="EMBL/GenBank/DDBJ databases">
        <authorList>
            <person name="Petersen J."/>
            <person name="Sayavedra L."/>
        </authorList>
    </citation>
    <scope>NUCLEOTIDE SEQUENCE [LARGE SCALE GENOMIC DNA]</scope>
    <source>
        <strain evidence="6">B thermophilus SOXS</strain>
    </source>
</reference>
<feature type="binding site" evidence="2">
    <location>
        <position position="254"/>
    </location>
    <ligand>
        <name>ATP</name>
        <dbReference type="ChEBI" id="CHEBI:30616"/>
    </ligand>
</feature>
<proteinExistence type="predicted"/>
<dbReference type="InterPro" id="IPR026287">
    <property type="entry name" value="SoFic-like"/>
</dbReference>
<sequence length="385" mass="44694">MKISQFQSGNFQSINAFNYQYFLPNDINQLFEIDDSLIQVQMEKSTRLLGELNAMARMVPNIDLFIMSFINNEATQSSKIEGTQTAIEDSFKKESDIKIEQKDDWLEVNLYIKAITEAINKLDEMPISTRLIKQIHEILLSSGRGVKKMPGEFRTSQNWIGGNNIDTADFIPPHHDFVNKLMGDLENFLHSQHLVPDIIKIAIIHYQFETIHPFLDGNGRVGRILIPLYLVSNNLLSKPLLYMSAFFETNKNSYYQKLMKVRMDNELSNWLLFFLKGVEQTAKHSIEILNDVLNLKDNLTETIRENTGNRANNNLRLLEKLFQMPFINVEDVRVQLEVSSATAKNIVDDLVRVEILKELTENKRNRLFAFRPYLNLLNKPFPEYE</sequence>
<evidence type="ECO:0000256" key="3">
    <source>
        <dbReference type="PIRSR" id="PIRSR640198-1"/>
    </source>
</evidence>
<dbReference type="Pfam" id="PF13784">
    <property type="entry name" value="Fic_N"/>
    <property type="match status" value="1"/>
</dbReference>
<keyword evidence="1" id="KW-0808">Transferase</keyword>
<dbReference type="InterPro" id="IPR040198">
    <property type="entry name" value="Fido_containing"/>
</dbReference>
<feature type="binding site" evidence="4">
    <location>
        <begin position="216"/>
        <end position="223"/>
    </location>
    <ligand>
        <name>ATP</name>
        <dbReference type="ChEBI" id="CHEBI:30616"/>
    </ligand>
</feature>
<dbReference type="GO" id="GO:0005524">
    <property type="term" value="F:ATP binding"/>
    <property type="evidence" value="ECO:0007669"/>
    <property type="project" value="UniProtKB-UniRule"/>
</dbReference>
<organism evidence="7 8">
    <name type="scientific">Bathymodiolus thermophilus thioautotrophic gill symbiont</name>
    <dbReference type="NCBI Taxonomy" id="2360"/>
    <lineage>
        <taxon>Bacteria</taxon>
        <taxon>Pseudomonadati</taxon>
        <taxon>Pseudomonadota</taxon>
        <taxon>Gammaproteobacteria</taxon>
        <taxon>sulfur-oxidizing symbionts</taxon>
    </lineage>
</organism>
<dbReference type="EC" id="2.7.7.108" evidence="1"/>
<dbReference type="Proteomes" id="UP000182798">
    <property type="component" value="Unassembled WGS sequence"/>
</dbReference>
<dbReference type="PANTHER" id="PTHR13504">
    <property type="entry name" value="FIDO DOMAIN-CONTAINING PROTEIN DDB_G0283145"/>
    <property type="match status" value="1"/>
</dbReference>
<evidence type="ECO:0000313" key="6">
    <source>
        <dbReference type="EMBL" id="CAB5495301.1"/>
    </source>
</evidence>
<feature type="binding site" evidence="2">
    <location>
        <begin position="217"/>
        <end position="223"/>
    </location>
    <ligand>
        <name>ATP</name>
        <dbReference type="ChEBI" id="CHEBI:30616"/>
    </ligand>
</feature>
<dbReference type="PANTHER" id="PTHR13504:SF38">
    <property type="entry name" value="FIDO DOMAIN-CONTAINING PROTEIN"/>
    <property type="match status" value="1"/>
</dbReference>
<comment type="function">
    <text evidence="1">Adenylyltransferase that mediates the addition of adenosine 5'-monophosphate (AMP) to specific residues of target proteins.</text>
</comment>
<gene>
    <name evidence="7" type="ORF">BGC33_06700</name>
    <name evidence="6" type="ORF">THERMOS_276</name>
</gene>
<dbReference type="Gene3D" id="1.10.3290.10">
    <property type="entry name" value="Fido-like domain"/>
    <property type="match status" value="1"/>
</dbReference>
<evidence type="ECO:0000313" key="7">
    <source>
        <dbReference type="EMBL" id="OIR25486.1"/>
    </source>
</evidence>
<dbReference type="AlphaFoldDB" id="A0A1J5U9G9"/>
<feature type="binding site" evidence="2">
    <location>
        <position position="81"/>
    </location>
    <ligand>
        <name>ATP</name>
        <dbReference type="ChEBI" id="CHEBI:30616"/>
    </ligand>
</feature>
<dbReference type="EMBL" id="CAESAQ020000017">
    <property type="protein sequence ID" value="CAB5495301.1"/>
    <property type="molecule type" value="Genomic_DNA"/>
</dbReference>
<evidence type="ECO:0000259" key="5">
    <source>
        <dbReference type="PROSITE" id="PS51459"/>
    </source>
</evidence>
<dbReference type="PROSITE" id="PS51459">
    <property type="entry name" value="FIDO"/>
    <property type="match status" value="1"/>
</dbReference>
<dbReference type="Proteomes" id="UP000643672">
    <property type="component" value="Unassembled WGS sequence"/>
</dbReference>
<keyword evidence="1" id="KW-0548">Nucleotidyltransferase</keyword>
<keyword evidence="1 2" id="KW-0547">Nucleotide-binding</keyword>
<dbReference type="InterPro" id="IPR025758">
    <property type="entry name" value="Fic/DOC_N"/>
</dbReference>
<feature type="domain" description="Fido" evidence="5">
    <location>
        <begin position="127"/>
        <end position="276"/>
    </location>
</feature>
<dbReference type="GO" id="GO:0000287">
    <property type="term" value="F:magnesium ion binding"/>
    <property type="evidence" value="ECO:0007669"/>
    <property type="project" value="UniProtKB-UniRule"/>
</dbReference>
<keyword evidence="9" id="KW-1185">Reference proteome</keyword>